<name>A0A366F273_9BACI</name>
<reference evidence="1 2" key="1">
    <citation type="submission" date="2018-06" db="EMBL/GenBank/DDBJ databases">
        <title>Freshwater and sediment microbial communities from various areas in North America, analyzing microbe dynamics in response to fracking.</title>
        <authorList>
            <person name="Lamendella R."/>
        </authorList>
    </citation>
    <scope>NUCLEOTIDE SEQUENCE [LARGE SCALE GENOMIC DNA]</scope>
    <source>
        <strain evidence="1 2">97B</strain>
    </source>
</reference>
<accession>A0A366F273</accession>
<dbReference type="RefSeq" id="WP_181778015.1">
    <property type="nucleotide sequence ID" value="NZ_QNRJ01000001.1"/>
</dbReference>
<sequence length="51" mass="5965">MVENIDEVRTVVHAVSDGELIQQNGAIVEEYKVKRLREFFSPKPFLVWEMS</sequence>
<evidence type="ECO:0000313" key="1">
    <source>
        <dbReference type="EMBL" id="RBP07849.1"/>
    </source>
</evidence>
<organism evidence="1 2">
    <name type="scientific">Rossellomorea aquimaris</name>
    <dbReference type="NCBI Taxonomy" id="189382"/>
    <lineage>
        <taxon>Bacteria</taxon>
        <taxon>Bacillati</taxon>
        <taxon>Bacillota</taxon>
        <taxon>Bacilli</taxon>
        <taxon>Bacillales</taxon>
        <taxon>Bacillaceae</taxon>
        <taxon>Rossellomorea</taxon>
    </lineage>
</organism>
<dbReference type="EMBL" id="QNRJ01000001">
    <property type="protein sequence ID" value="RBP07849.1"/>
    <property type="molecule type" value="Genomic_DNA"/>
</dbReference>
<dbReference type="Proteomes" id="UP000252118">
    <property type="component" value="Unassembled WGS sequence"/>
</dbReference>
<comment type="caution">
    <text evidence="1">The sequence shown here is derived from an EMBL/GenBank/DDBJ whole genome shotgun (WGS) entry which is preliminary data.</text>
</comment>
<protein>
    <submittedName>
        <fullName evidence="1">Uncharacterized protein</fullName>
    </submittedName>
</protein>
<dbReference type="AlphaFoldDB" id="A0A366F273"/>
<proteinExistence type="predicted"/>
<evidence type="ECO:0000313" key="2">
    <source>
        <dbReference type="Proteomes" id="UP000252118"/>
    </source>
</evidence>
<gene>
    <name evidence="1" type="ORF">DET59_101217</name>
</gene>